<reference evidence="2" key="1">
    <citation type="submission" date="2018-05" db="EMBL/GenBank/DDBJ databases">
        <authorList>
            <person name="Lanie J.A."/>
            <person name="Ng W.-L."/>
            <person name="Kazmierczak K.M."/>
            <person name="Andrzejewski T.M."/>
            <person name="Davidsen T.M."/>
            <person name="Wayne K.J."/>
            <person name="Tettelin H."/>
            <person name="Glass J.I."/>
            <person name="Rusch D."/>
            <person name="Podicherti R."/>
            <person name="Tsui H.-C.T."/>
            <person name="Winkler M.E."/>
        </authorList>
    </citation>
    <scope>NUCLEOTIDE SEQUENCE</scope>
</reference>
<organism evidence="2">
    <name type="scientific">marine metagenome</name>
    <dbReference type="NCBI Taxonomy" id="408172"/>
    <lineage>
        <taxon>unclassified sequences</taxon>
        <taxon>metagenomes</taxon>
        <taxon>ecological metagenomes</taxon>
    </lineage>
</organism>
<dbReference type="InterPro" id="IPR007890">
    <property type="entry name" value="CHASE2"/>
</dbReference>
<feature type="non-terminal residue" evidence="2">
    <location>
        <position position="256"/>
    </location>
</feature>
<evidence type="ECO:0000313" key="2">
    <source>
        <dbReference type="EMBL" id="SVC14261.1"/>
    </source>
</evidence>
<dbReference type="EMBL" id="UINC01075759">
    <property type="protein sequence ID" value="SVC14261.1"/>
    <property type="molecule type" value="Genomic_DNA"/>
</dbReference>
<dbReference type="AlphaFoldDB" id="A0A382JUN0"/>
<dbReference type="SMART" id="SM01080">
    <property type="entry name" value="CHASE2"/>
    <property type="match status" value="1"/>
</dbReference>
<proteinExistence type="predicted"/>
<sequence length="256" mass="28801">MNIVSKFFLWTRRAIKPTHIVGLIMLAALWGFRHWNPPPLQSLQLKTFDFYQTLQPRKGKDLPIPVTIIDVDEASLEKYGQWPWPRTLLGQLTDRLRESGVGVIGFDVFFPEYDRMSPALVAENLHGLDDNLATQLKALPTTESVLANSLRKMRVVLGQGTLLESTDFGGSFPLKAKVALMGNRDRILKRIPRFPGILRNVPELESAALGLGMVALEPEIDGVIRRVNMALRVGEEVYPTMTLEMMRLALGQENLL</sequence>
<dbReference type="Pfam" id="PF05226">
    <property type="entry name" value="CHASE2"/>
    <property type="match status" value="1"/>
</dbReference>
<name>A0A382JUN0_9ZZZZ</name>
<accession>A0A382JUN0</accession>
<protein>
    <recommendedName>
        <fullName evidence="1">CHASE2 domain-containing protein</fullName>
    </recommendedName>
</protein>
<evidence type="ECO:0000259" key="1">
    <source>
        <dbReference type="SMART" id="SM01080"/>
    </source>
</evidence>
<feature type="domain" description="CHASE2" evidence="1">
    <location>
        <begin position="40"/>
        <end position="251"/>
    </location>
</feature>
<gene>
    <name evidence="2" type="ORF">METZ01_LOCUS267115</name>
</gene>